<dbReference type="EMBL" id="JAGPYQ010000001">
    <property type="protein sequence ID" value="MBQ0848374.1"/>
    <property type="molecule type" value="Genomic_DNA"/>
</dbReference>
<proteinExistence type="predicted"/>
<organism evidence="1 2">
    <name type="scientific">Streptomyces liliiviolaceus</name>
    <dbReference type="NCBI Taxonomy" id="2823109"/>
    <lineage>
        <taxon>Bacteria</taxon>
        <taxon>Bacillati</taxon>
        <taxon>Actinomycetota</taxon>
        <taxon>Actinomycetes</taxon>
        <taxon>Kitasatosporales</taxon>
        <taxon>Streptomycetaceae</taxon>
        <taxon>Streptomyces</taxon>
    </lineage>
</organism>
<dbReference type="RefSeq" id="WP_210881924.1">
    <property type="nucleotide sequence ID" value="NZ_JAGPYQ010000001.1"/>
</dbReference>
<name>A0A940XLV4_9ACTN</name>
<dbReference type="Proteomes" id="UP000677413">
    <property type="component" value="Unassembled WGS sequence"/>
</dbReference>
<gene>
    <name evidence="1" type="ORF">J8N05_09130</name>
</gene>
<keyword evidence="2" id="KW-1185">Reference proteome</keyword>
<evidence type="ECO:0000313" key="1">
    <source>
        <dbReference type="EMBL" id="MBQ0848374.1"/>
    </source>
</evidence>
<accession>A0A940XLV4</accession>
<reference evidence="1 2" key="1">
    <citation type="submission" date="2021-04" db="EMBL/GenBank/DDBJ databases">
        <authorList>
            <person name="Tang X."/>
            <person name="Zhou X."/>
            <person name="Chen X."/>
            <person name="Cernava T."/>
            <person name="Zhang C."/>
        </authorList>
    </citation>
    <scope>NUCLEOTIDE SEQUENCE [LARGE SCALE GENOMIC DNA]</scope>
    <source>
        <strain evidence="1 2">BH-SS-21</strain>
    </source>
</reference>
<protein>
    <submittedName>
        <fullName evidence="1">Uncharacterized protein</fullName>
    </submittedName>
</protein>
<evidence type="ECO:0000313" key="2">
    <source>
        <dbReference type="Proteomes" id="UP000677413"/>
    </source>
</evidence>
<comment type="caution">
    <text evidence="1">The sequence shown here is derived from an EMBL/GenBank/DDBJ whole genome shotgun (WGS) entry which is preliminary data.</text>
</comment>
<dbReference type="AlphaFoldDB" id="A0A940XLV4"/>
<sequence length="296" mass="31744">MDWHVAPDEDLLFRIPVKFASGVSPAVSGSRWFRDTERNDIQNELTGWPTGPVFTPCTAGARTARRAGRGFLTVIPAIANLVANIGGALGSPFGGVSGQGEPEEPENEVHDFPVLWAAPGTLARTVPWQLDPGRRPDGYSTHLVLTNRRLLILGVRSGASDEAEVLGDFPRESVTAARQMTFSEINADVRITFADQSWIRLFTGNPTSAEKLAGILSGKMEALPESALTEAQRQRVSRFVAHLRGTAHPPVYIRLPSGIVLVEVPTRSKAGKGVFSTSTILMDASGEAAEPAPGDL</sequence>